<feature type="region of interest" description="Disordered" evidence="7">
    <location>
        <begin position="329"/>
        <end position="358"/>
    </location>
</feature>
<dbReference type="Pfam" id="PF03357">
    <property type="entry name" value="Snf7"/>
    <property type="match status" value="1"/>
</dbReference>
<dbReference type="EMBL" id="JH793720">
    <property type="protein sequence ID" value="ELQ41778.1"/>
    <property type="molecule type" value="Genomic_DNA"/>
</dbReference>
<accession>A0AA97P4E0</accession>
<protein>
    <recommendedName>
        <fullName evidence="4">Vacuolar-sorting protein SNF7</fullName>
    </recommendedName>
    <alternativeName>
        <fullName evidence="5">Vacuolar protein-sorting-associated protein 32</fullName>
    </alternativeName>
</protein>
<feature type="coiled-coil region" evidence="6">
    <location>
        <begin position="209"/>
        <end position="304"/>
    </location>
</feature>
<evidence type="ECO:0000256" key="3">
    <source>
        <dbReference type="ARBA" id="ARBA00022753"/>
    </source>
</evidence>
<dbReference type="GO" id="GO:0005771">
    <property type="term" value="C:multivesicular body"/>
    <property type="evidence" value="ECO:0007669"/>
    <property type="project" value="TreeGrafter"/>
</dbReference>
<dbReference type="Gene3D" id="1.10.287.1060">
    <property type="entry name" value="ESAT-6-like"/>
    <property type="match status" value="1"/>
</dbReference>
<feature type="compositionally biased region" description="Basic and acidic residues" evidence="7">
    <location>
        <begin position="348"/>
        <end position="358"/>
    </location>
</feature>
<keyword evidence="6" id="KW-0175">Coiled coil</keyword>
<dbReference type="GO" id="GO:0032511">
    <property type="term" value="P:late endosome to vacuole transport via multivesicular body sorting pathway"/>
    <property type="evidence" value="ECO:0007669"/>
    <property type="project" value="TreeGrafter"/>
</dbReference>
<evidence type="ECO:0000256" key="5">
    <source>
        <dbReference type="ARBA" id="ARBA00042586"/>
    </source>
</evidence>
<keyword evidence="3" id="KW-0967">Endosome</keyword>
<dbReference type="PANTHER" id="PTHR22761">
    <property type="entry name" value="CHARGED MULTIVESICULAR BODY PROTEIN"/>
    <property type="match status" value="1"/>
</dbReference>
<evidence type="ECO:0000256" key="2">
    <source>
        <dbReference type="ARBA" id="ARBA00006190"/>
    </source>
</evidence>
<dbReference type="InterPro" id="IPR005024">
    <property type="entry name" value="Snf7_fam"/>
</dbReference>
<dbReference type="GO" id="GO:0000815">
    <property type="term" value="C:ESCRT III complex"/>
    <property type="evidence" value="ECO:0007669"/>
    <property type="project" value="TreeGrafter"/>
</dbReference>
<dbReference type="AlphaFoldDB" id="A0AA97P4E0"/>
<dbReference type="Proteomes" id="UP000011086">
    <property type="component" value="Unassembled WGS sequence"/>
</dbReference>
<evidence type="ECO:0000256" key="1">
    <source>
        <dbReference type="ARBA" id="ARBA00004177"/>
    </source>
</evidence>
<proteinExistence type="inferred from homology"/>
<evidence type="ECO:0000256" key="4">
    <source>
        <dbReference type="ARBA" id="ARBA00040017"/>
    </source>
</evidence>
<comment type="similarity">
    <text evidence="2">Belongs to the SNF7 family.</text>
</comment>
<evidence type="ECO:0000256" key="7">
    <source>
        <dbReference type="SAM" id="MobiDB-lite"/>
    </source>
</evidence>
<gene>
    <name evidence="8" type="ORF">OOU_Y34scaffold00255g76</name>
</gene>
<sequence length="358" mass="39519">MPPGVRCQNSFGGSGPAANDIDPFTRLRLLLVKGLENKIHVDQRLNPRLAGIGITVSQLGCVFESQGCITGRIGSDADNVQVNRYLARSETNQTIDDFDLRNGAHTPRTPGGRPSWTLYNHVGLYLHNKQLIMSGVWGWFGGNAAQRRKDTPKNAILGLRSQLDMLQKREKHLQNQISEQDAIARKNISTNKNAAKAALKRKKTHEHSLDQTLSQIGTLEQQINAIESANINMETLEAMKKAGKAMEDIHGKLTVEKVDETMDKLREQNALSEEIVNAITNNQLGNEAIDDADLEDELEAMEQEQLDEKILKTGTGPVSDAIQRLPAAANGELKGKATTVEEDDEEAELRKLQAEMAM</sequence>
<reference evidence="8" key="1">
    <citation type="journal article" date="2012" name="PLoS Genet.">
        <title>Comparative analysis of the genomes of two field isolates of the rice blast fungus Magnaporthe oryzae.</title>
        <authorList>
            <person name="Xue M."/>
            <person name="Yang J."/>
            <person name="Li Z."/>
            <person name="Hu S."/>
            <person name="Yao N."/>
            <person name="Dean R.A."/>
            <person name="Zhao W."/>
            <person name="Shen M."/>
            <person name="Zhang H."/>
            <person name="Li C."/>
            <person name="Liu L."/>
            <person name="Cao L."/>
            <person name="Xu X."/>
            <person name="Xing Y."/>
            <person name="Hsiang T."/>
            <person name="Zhang Z."/>
            <person name="Xu J.R."/>
            <person name="Peng Y.L."/>
        </authorList>
    </citation>
    <scope>NUCLEOTIDE SEQUENCE</scope>
    <source>
        <strain evidence="8">Y34</strain>
    </source>
</reference>
<evidence type="ECO:0000313" key="8">
    <source>
        <dbReference type="EMBL" id="ELQ41778.1"/>
    </source>
</evidence>
<dbReference type="PANTHER" id="PTHR22761:SF10">
    <property type="entry name" value="GH13992P"/>
    <property type="match status" value="1"/>
</dbReference>
<comment type="subcellular location">
    <subcellularLocation>
        <location evidence="1">Endosome</location>
    </subcellularLocation>
</comment>
<dbReference type="GO" id="GO:0006900">
    <property type="term" value="P:vesicle budding from membrane"/>
    <property type="evidence" value="ECO:0007669"/>
    <property type="project" value="TreeGrafter"/>
</dbReference>
<evidence type="ECO:0000256" key="6">
    <source>
        <dbReference type="SAM" id="Coils"/>
    </source>
</evidence>
<dbReference type="GO" id="GO:0009898">
    <property type="term" value="C:cytoplasmic side of plasma membrane"/>
    <property type="evidence" value="ECO:0007669"/>
    <property type="project" value="TreeGrafter"/>
</dbReference>
<organism evidence="8">
    <name type="scientific">Pyricularia oryzae (strain Y34)</name>
    <name type="common">Rice blast fungus</name>
    <name type="synonym">Magnaporthe oryzae</name>
    <dbReference type="NCBI Taxonomy" id="1143189"/>
    <lineage>
        <taxon>Eukaryota</taxon>
        <taxon>Fungi</taxon>
        <taxon>Dikarya</taxon>
        <taxon>Ascomycota</taxon>
        <taxon>Pezizomycotina</taxon>
        <taxon>Sordariomycetes</taxon>
        <taxon>Sordariomycetidae</taxon>
        <taxon>Magnaporthales</taxon>
        <taxon>Pyriculariaceae</taxon>
        <taxon>Pyricularia</taxon>
    </lineage>
</organism>
<name>A0AA97P4E0_PYRO3</name>